<dbReference type="EMBL" id="SDMP01000011">
    <property type="protein sequence ID" value="RYR31790.1"/>
    <property type="molecule type" value="Genomic_DNA"/>
</dbReference>
<keyword evidence="2" id="KW-1185">Reference proteome</keyword>
<reference evidence="1 2" key="1">
    <citation type="submission" date="2019-01" db="EMBL/GenBank/DDBJ databases">
        <title>Sequencing of cultivated peanut Arachis hypogaea provides insights into genome evolution and oil improvement.</title>
        <authorList>
            <person name="Chen X."/>
        </authorList>
    </citation>
    <scope>NUCLEOTIDE SEQUENCE [LARGE SCALE GENOMIC DNA]</scope>
    <source>
        <strain evidence="2">cv. Fuhuasheng</strain>
        <tissue evidence="1">Leaves</tissue>
    </source>
</reference>
<dbReference type="Proteomes" id="UP000289738">
    <property type="component" value="Chromosome B01"/>
</dbReference>
<evidence type="ECO:0000313" key="2">
    <source>
        <dbReference type="Proteomes" id="UP000289738"/>
    </source>
</evidence>
<comment type="caution">
    <text evidence="1">The sequence shown here is derived from an EMBL/GenBank/DDBJ whole genome shotgun (WGS) entry which is preliminary data.</text>
</comment>
<sequence length="188" mass="22219">MWLQNLKEHLQLIDKNSIQRYIKCHIMLLFGGVTRNVETDAIDILVLLTLGSHWMIFRKARRVFIKEFVWVAYGVDHIDPDIIPTDIYMHSVVWSATVPLVSFKCIEWHGVPHQEQNLDKAHEEVLTSPKNLDWATATTHSFWVMQWTNRYNHVLTELPVPPQHPLDIYMYWYRTKYGNHLNLSDLVA</sequence>
<dbReference type="AlphaFoldDB" id="A0A445AZG8"/>
<proteinExistence type="predicted"/>
<accession>A0A445AZG8</accession>
<name>A0A445AZG8_ARAHY</name>
<evidence type="ECO:0000313" key="1">
    <source>
        <dbReference type="EMBL" id="RYR31790.1"/>
    </source>
</evidence>
<gene>
    <name evidence="1" type="ORF">Ahy_B01g056701</name>
</gene>
<organism evidence="1 2">
    <name type="scientific">Arachis hypogaea</name>
    <name type="common">Peanut</name>
    <dbReference type="NCBI Taxonomy" id="3818"/>
    <lineage>
        <taxon>Eukaryota</taxon>
        <taxon>Viridiplantae</taxon>
        <taxon>Streptophyta</taxon>
        <taxon>Embryophyta</taxon>
        <taxon>Tracheophyta</taxon>
        <taxon>Spermatophyta</taxon>
        <taxon>Magnoliopsida</taxon>
        <taxon>eudicotyledons</taxon>
        <taxon>Gunneridae</taxon>
        <taxon>Pentapetalae</taxon>
        <taxon>rosids</taxon>
        <taxon>fabids</taxon>
        <taxon>Fabales</taxon>
        <taxon>Fabaceae</taxon>
        <taxon>Papilionoideae</taxon>
        <taxon>50 kb inversion clade</taxon>
        <taxon>dalbergioids sensu lato</taxon>
        <taxon>Dalbergieae</taxon>
        <taxon>Pterocarpus clade</taxon>
        <taxon>Arachis</taxon>
    </lineage>
</organism>
<protein>
    <recommendedName>
        <fullName evidence="3">Aminotransferase-like plant mobile domain-containing protein</fullName>
    </recommendedName>
</protein>
<evidence type="ECO:0008006" key="3">
    <source>
        <dbReference type="Google" id="ProtNLM"/>
    </source>
</evidence>